<sequence length="20" mass="2402">MLIKTSLTLEDFYILINVFK</sequence>
<dbReference type="AlphaFoldDB" id="T1KJX4"/>
<evidence type="ECO:0000313" key="1">
    <source>
        <dbReference type="EnsemblMetazoa" id="tetur13g01550.1"/>
    </source>
</evidence>
<dbReference type="EMBL" id="CAEY01000170">
    <property type="status" value="NOT_ANNOTATED_CDS"/>
    <property type="molecule type" value="Genomic_DNA"/>
</dbReference>
<organism evidence="1 2">
    <name type="scientific">Tetranychus urticae</name>
    <name type="common">Two-spotted spider mite</name>
    <dbReference type="NCBI Taxonomy" id="32264"/>
    <lineage>
        <taxon>Eukaryota</taxon>
        <taxon>Metazoa</taxon>
        <taxon>Ecdysozoa</taxon>
        <taxon>Arthropoda</taxon>
        <taxon>Chelicerata</taxon>
        <taxon>Arachnida</taxon>
        <taxon>Acari</taxon>
        <taxon>Acariformes</taxon>
        <taxon>Trombidiformes</taxon>
        <taxon>Prostigmata</taxon>
        <taxon>Eleutherengona</taxon>
        <taxon>Raphignathae</taxon>
        <taxon>Tetranychoidea</taxon>
        <taxon>Tetranychidae</taxon>
        <taxon>Tetranychus</taxon>
    </lineage>
</organism>
<dbReference type="EnsemblMetazoa" id="tetur13g01550.1">
    <property type="protein sequence ID" value="tetur13g01550.1"/>
    <property type="gene ID" value="tetur13g01550"/>
</dbReference>
<proteinExistence type="predicted"/>
<accession>T1KJX4</accession>
<reference evidence="1" key="2">
    <citation type="submission" date="2015-06" db="UniProtKB">
        <authorList>
            <consortium name="EnsemblMetazoa"/>
        </authorList>
    </citation>
    <scope>IDENTIFICATION</scope>
</reference>
<name>T1KJX4_TETUR</name>
<keyword evidence="2" id="KW-1185">Reference proteome</keyword>
<reference evidence="2" key="1">
    <citation type="submission" date="2011-08" db="EMBL/GenBank/DDBJ databases">
        <authorList>
            <person name="Rombauts S."/>
        </authorList>
    </citation>
    <scope>NUCLEOTIDE SEQUENCE</scope>
    <source>
        <strain evidence="2">London</strain>
    </source>
</reference>
<protein>
    <submittedName>
        <fullName evidence="1">Uncharacterized protein</fullName>
    </submittedName>
</protein>
<dbReference type="Proteomes" id="UP000015104">
    <property type="component" value="Unassembled WGS sequence"/>
</dbReference>
<dbReference type="HOGENOM" id="CLU_3428669_0_0_1"/>
<evidence type="ECO:0000313" key="2">
    <source>
        <dbReference type="Proteomes" id="UP000015104"/>
    </source>
</evidence>